<accession>A0A1B6GN89</accession>
<dbReference type="PANTHER" id="PTHR11257:SF8">
    <property type="entry name" value="GEO08457P1"/>
    <property type="match status" value="1"/>
</dbReference>
<organism evidence="2">
    <name type="scientific">Cuerna arida</name>
    <dbReference type="NCBI Taxonomy" id="1464854"/>
    <lineage>
        <taxon>Eukaryota</taxon>
        <taxon>Metazoa</taxon>
        <taxon>Ecdysozoa</taxon>
        <taxon>Arthropoda</taxon>
        <taxon>Hexapoda</taxon>
        <taxon>Insecta</taxon>
        <taxon>Pterygota</taxon>
        <taxon>Neoptera</taxon>
        <taxon>Paraneoptera</taxon>
        <taxon>Hemiptera</taxon>
        <taxon>Auchenorrhyncha</taxon>
        <taxon>Membracoidea</taxon>
        <taxon>Cicadellidae</taxon>
        <taxon>Cicadellinae</taxon>
        <taxon>Proconiini</taxon>
        <taxon>Cuerna</taxon>
    </lineage>
</organism>
<name>A0A1B6GN89_9HEMI</name>
<protein>
    <submittedName>
        <fullName evidence="2">Uncharacterized protein</fullName>
    </submittedName>
</protein>
<dbReference type="InterPro" id="IPR036682">
    <property type="entry name" value="OS_D_A10/PebIII_sf"/>
</dbReference>
<dbReference type="Pfam" id="PF03392">
    <property type="entry name" value="OS-D"/>
    <property type="match status" value="1"/>
</dbReference>
<reference evidence="2" key="1">
    <citation type="submission" date="2015-11" db="EMBL/GenBank/DDBJ databases">
        <title>De novo transcriptome assembly of four potential Pierce s Disease insect vectors from Arizona vineyards.</title>
        <authorList>
            <person name="Tassone E.E."/>
        </authorList>
    </citation>
    <scope>NUCLEOTIDE SEQUENCE</scope>
</reference>
<feature type="chain" id="PRO_5008583679" evidence="1">
    <location>
        <begin position="21"/>
        <end position="104"/>
    </location>
</feature>
<gene>
    <name evidence="2" type="ORF">g.9053</name>
</gene>
<proteinExistence type="predicted"/>
<evidence type="ECO:0000256" key="1">
    <source>
        <dbReference type="SAM" id="SignalP"/>
    </source>
</evidence>
<dbReference type="Gene3D" id="1.10.2080.10">
    <property type="entry name" value="Insect odorant-binding protein A10/Ejaculatory bulb-specific protein 3"/>
    <property type="match status" value="1"/>
</dbReference>
<feature type="signal peptide" evidence="1">
    <location>
        <begin position="1"/>
        <end position="20"/>
    </location>
</feature>
<keyword evidence="1" id="KW-0732">Signal</keyword>
<evidence type="ECO:0000313" key="2">
    <source>
        <dbReference type="EMBL" id="JAS63916.1"/>
    </source>
</evidence>
<dbReference type="PANTHER" id="PTHR11257">
    <property type="entry name" value="CHEMOSENSORY PROTEIN-RELATED"/>
    <property type="match status" value="1"/>
</dbReference>
<sequence length="104" mass="11715">MKTSTLGFVICACLISTVWAQFENLDPTPFLQNRALVQQQLRCVVGTGGCDFIGQFLQRAVTEVVSRNCARCTPQQAANARRLMEYIRTNYPTEYSQIISRYSG</sequence>
<dbReference type="EMBL" id="GECZ01005853">
    <property type="protein sequence ID" value="JAS63916.1"/>
    <property type="molecule type" value="Transcribed_RNA"/>
</dbReference>
<dbReference type="SUPFAM" id="SSF100910">
    <property type="entry name" value="Chemosensory protein Csp2"/>
    <property type="match status" value="1"/>
</dbReference>
<dbReference type="AlphaFoldDB" id="A0A1B6GN89"/>
<dbReference type="InterPro" id="IPR005055">
    <property type="entry name" value="A10/PebIII"/>
</dbReference>